<sequence>MAGQPRPTVRRRRLGSELRRLREAAGIKMEQAAARIDGDKPKISRIENGRISVRRLEIEALLDLYGVTDRRTVTSLVTLGKESRRKSWWHQYGQNLTPDFQEWLDLEDDAVRIHSYQPLLVPGLLQTPAYAHATIRSAERSATSDEVHDFVATRMTRQAIFERTNRPQYVCILDEAVLHREIGGPGVLAAQLQKLAEVASPPELTVQVVPFNQGWHAGLNGGFSLFTYPDPMDLDVVSVQYMDGMLYLEEDESVERYRMAFDQLRASALSSRQSIELISRLARDLER</sequence>
<dbReference type="EMBL" id="JABJWZ010000067">
    <property type="protein sequence ID" value="MBB1253743.1"/>
    <property type="molecule type" value="Genomic_DNA"/>
</dbReference>
<dbReference type="RefSeq" id="WP_143647380.1">
    <property type="nucleotide sequence ID" value="NZ_JABJWZ010000067.1"/>
</dbReference>
<dbReference type="EMBL" id="JABJXA010000087">
    <property type="protein sequence ID" value="MBB1260253.1"/>
    <property type="molecule type" value="Genomic_DNA"/>
</dbReference>
<dbReference type="GO" id="GO:0003677">
    <property type="term" value="F:DNA binding"/>
    <property type="evidence" value="ECO:0007669"/>
    <property type="project" value="InterPro"/>
</dbReference>
<evidence type="ECO:0000313" key="5">
    <source>
        <dbReference type="Proteomes" id="UP000320857"/>
    </source>
</evidence>
<reference evidence="2" key="3">
    <citation type="journal article" name="Syst. Appl. Microbiol.">
        <title>Streptomyces alkaliterrae sp. nov., isolated from an alkaline soil, and emended descriptions of Streptomyces alkaliphilus, Streptomyces calidiresistens and Streptomyces durbertensis.</title>
        <authorList>
            <person name="Swiecimska M."/>
            <person name="Golinska P."/>
            <person name="Nouioui I."/>
            <person name="Wypij M."/>
            <person name="Rai M."/>
            <person name="Sangal V."/>
            <person name="Goodfellow M."/>
        </authorList>
    </citation>
    <scope>NUCLEOTIDE SEQUENCE</scope>
    <source>
        <strain evidence="2">OF3</strain>
        <strain evidence="3">OF8</strain>
    </source>
</reference>
<evidence type="ECO:0000313" key="2">
    <source>
        <dbReference type="EMBL" id="MBB1253743.1"/>
    </source>
</evidence>
<gene>
    <name evidence="4" type="ORF">FNX44_008500</name>
    <name evidence="2" type="ORF">H3146_10235</name>
    <name evidence="3" type="ORF">H3147_15630</name>
</gene>
<dbReference type="InterPro" id="IPR043917">
    <property type="entry name" value="DUF5753"/>
</dbReference>
<dbReference type="InterPro" id="IPR001387">
    <property type="entry name" value="Cro/C1-type_HTH"/>
</dbReference>
<keyword evidence="5" id="KW-1185">Reference proteome</keyword>
<dbReference type="AlphaFoldDB" id="A0A5P0YNR0"/>
<accession>A0A5P0YNR0</accession>
<reference evidence="4 5" key="1">
    <citation type="submission" date="2019-10" db="EMBL/GenBank/DDBJ databases">
        <title>Streptomyces sp. nov., a novel actinobacterium isolated from alkaline environment.</title>
        <authorList>
            <person name="Golinska P."/>
        </authorList>
    </citation>
    <scope>NUCLEOTIDE SEQUENCE [LARGE SCALE GENOMIC DNA]</scope>
    <source>
        <strain evidence="4 5">OF1</strain>
    </source>
</reference>
<evidence type="ECO:0000313" key="3">
    <source>
        <dbReference type="EMBL" id="MBB1260253.1"/>
    </source>
</evidence>
<dbReference type="Proteomes" id="UP000525686">
    <property type="component" value="Unassembled WGS sequence"/>
</dbReference>
<comment type="caution">
    <text evidence="4">The sequence shown here is derived from an EMBL/GenBank/DDBJ whole genome shotgun (WGS) entry which is preliminary data.</text>
</comment>
<dbReference type="Proteomes" id="UP000320857">
    <property type="component" value="Unassembled WGS sequence"/>
</dbReference>
<dbReference type="EMBL" id="VJYK02000062">
    <property type="protein sequence ID" value="MQS01911.1"/>
    <property type="molecule type" value="Genomic_DNA"/>
</dbReference>
<reference evidence="6 7" key="2">
    <citation type="submission" date="2020-05" db="EMBL/GenBank/DDBJ databases">
        <title>Classification of alakaliphilic streptomycetes isolated from an alkaline soil next to Lonar Crater, India and a proposal for the recognition of Streptomyces alkaliterrae sp. nov.</title>
        <authorList>
            <person name="Golinska P."/>
        </authorList>
    </citation>
    <scope>NUCLEOTIDE SEQUENCE [LARGE SCALE GENOMIC DNA]</scope>
    <source>
        <strain evidence="7">OF3</strain>
        <strain evidence="6">OF8</strain>
    </source>
</reference>
<feature type="domain" description="HTH cro/C1-type" evidence="1">
    <location>
        <begin position="18"/>
        <end position="71"/>
    </location>
</feature>
<dbReference type="PROSITE" id="PS50943">
    <property type="entry name" value="HTH_CROC1"/>
    <property type="match status" value="1"/>
</dbReference>
<protein>
    <submittedName>
        <fullName evidence="4">Helix-turn-helix domain-containing protein</fullName>
    </submittedName>
</protein>
<dbReference type="Proteomes" id="UP000517765">
    <property type="component" value="Unassembled WGS sequence"/>
</dbReference>
<evidence type="ECO:0000313" key="6">
    <source>
        <dbReference type="Proteomes" id="UP000517765"/>
    </source>
</evidence>
<dbReference type="CDD" id="cd00093">
    <property type="entry name" value="HTH_XRE"/>
    <property type="match status" value="1"/>
</dbReference>
<evidence type="ECO:0000259" key="1">
    <source>
        <dbReference type="PROSITE" id="PS50943"/>
    </source>
</evidence>
<dbReference type="Pfam" id="PF19054">
    <property type="entry name" value="DUF5753"/>
    <property type="match status" value="1"/>
</dbReference>
<proteinExistence type="predicted"/>
<dbReference type="Gene3D" id="1.10.260.40">
    <property type="entry name" value="lambda repressor-like DNA-binding domains"/>
    <property type="match status" value="1"/>
</dbReference>
<dbReference type="InterPro" id="IPR010982">
    <property type="entry name" value="Lambda_DNA-bd_dom_sf"/>
</dbReference>
<evidence type="ECO:0000313" key="4">
    <source>
        <dbReference type="EMBL" id="MQS01911.1"/>
    </source>
</evidence>
<name>A0A5P0YNR0_9ACTN</name>
<dbReference type="Pfam" id="PF13560">
    <property type="entry name" value="HTH_31"/>
    <property type="match status" value="1"/>
</dbReference>
<dbReference type="OrthoDB" id="4116632at2"/>
<evidence type="ECO:0000313" key="7">
    <source>
        <dbReference type="Proteomes" id="UP000525686"/>
    </source>
</evidence>
<organism evidence="4 5">
    <name type="scientific">Streptomyces alkaliterrae</name>
    <dbReference type="NCBI Taxonomy" id="2213162"/>
    <lineage>
        <taxon>Bacteria</taxon>
        <taxon>Bacillati</taxon>
        <taxon>Actinomycetota</taxon>
        <taxon>Actinomycetes</taxon>
        <taxon>Kitasatosporales</taxon>
        <taxon>Streptomycetaceae</taxon>
        <taxon>Streptomyces</taxon>
    </lineage>
</organism>
<dbReference type="SMART" id="SM00530">
    <property type="entry name" value="HTH_XRE"/>
    <property type="match status" value="1"/>
</dbReference>
<dbReference type="SUPFAM" id="SSF47413">
    <property type="entry name" value="lambda repressor-like DNA-binding domains"/>
    <property type="match status" value="1"/>
</dbReference>